<evidence type="ECO:0008006" key="4">
    <source>
        <dbReference type="Google" id="ProtNLM"/>
    </source>
</evidence>
<reference evidence="2 3" key="1">
    <citation type="journal article" date="2025" name="Microbiol. Resour. Announc.">
        <title>Draft genome sequences for Neonectria magnoliae and Neonectria punicea, canker pathogens of Liriodendron tulipifera and Acer saccharum in West Virginia.</title>
        <authorList>
            <person name="Petronek H.M."/>
            <person name="Kasson M.T."/>
            <person name="Metheny A.M."/>
            <person name="Stauder C.M."/>
            <person name="Lovett B."/>
            <person name="Lynch S.C."/>
            <person name="Garnas J.R."/>
            <person name="Kasson L.R."/>
            <person name="Stajich J.E."/>
        </authorList>
    </citation>
    <scope>NUCLEOTIDE SEQUENCE [LARGE SCALE GENOMIC DNA]</scope>
    <source>
        <strain evidence="2 3">NRRL 64653</strain>
    </source>
</reference>
<name>A0ABR1HWP1_9HYPO</name>
<dbReference type="SUPFAM" id="SSF55874">
    <property type="entry name" value="ATPase domain of HSP90 chaperone/DNA topoisomerase II/histidine kinase"/>
    <property type="match status" value="1"/>
</dbReference>
<feature type="region of interest" description="Disordered" evidence="1">
    <location>
        <begin position="1418"/>
        <end position="1485"/>
    </location>
</feature>
<accession>A0ABR1HWP1</accession>
<protein>
    <recommendedName>
        <fullName evidence="4">Protein NO VEIN C-terminal domain-containing protein</fullName>
    </recommendedName>
</protein>
<gene>
    <name evidence="2" type="ORF">QQX98_000017</name>
</gene>
<organism evidence="2 3">
    <name type="scientific">Neonectria punicea</name>
    <dbReference type="NCBI Taxonomy" id="979145"/>
    <lineage>
        <taxon>Eukaryota</taxon>
        <taxon>Fungi</taxon>
        <taxon>Dikarya</taxon>
        <taxon>Ascomycota</taxon>
        <taxon>Pezizomycotina</taxon>
        <taxon>Sordariomycetes</taxon>
        <taxon>Hypocreomycetidae</taxon>
        <taxon>Hypocreales</taxon>
        <taxon>Nectriaceae</taxon>
        <taxon>Neonectria</taxon>
    </lineage>
</organism>
<keyword evidence="3" id="KW-1185">Reference proteome</keyword>
<dbReference type="PANTHER" id="PTHR32387:SF0">
    <property type="entry name" value="PROTEIN NO VEIN"/>
    <property type="match status" value="1"/>
</dbReference>
<dbReference type="PANTHER" id="PTHR32387">
    <property type="entry name" value="WU:FJ29H11"/>
    <property type="match status" value="1"/>
</dbReference>
<evidence type="ECO:0000256" key="1">
    <source>
        <dbReference type="SAM" id="MobiDB-lite"/>
    </source>
</evidence>
<evidence type="ECO:0000313" key="2">
    <source>
        <dbReference type="EMBL" id="KAK7425103.1"/>
    </source>
</evidence>
<feature type="compositionally biased region" description="Polar residues" evidence="1">
    <location>
        <begin position="1464"/>
        <end position="1476"/>
    </location>
</feature>
<dbReference type="InterPro" id="IPR036890">
    <property type="entry name" value="HATPase_C_sf"/>
</dbReference>
<dbReference type="InterPro" id="IPR052957">
    <property type="entry name" value="Auxin_embryo_med"/>
</dbReference>
<dbReference type="Proteomes" id="UP001498476">
    <property type="component" value="Unassembled WGS sequence"/>
</dbReference>
<dbReference type="EMBL" id="JAZAVJ010000001">
    <property type="protein sequence ID" value="KAK7425103.1"/>
    <property type="molecule type" value="Genomic_DNA"/>
</dbReference>
<evidence type="ECO:0000313" key="3">
    <source>
        <dbReference type="Proteomes" id="UP001498476"/>
    </source>
</evidence>
<dbReference type="Gene3D" id="3.30.565.10">
    <property type="entry name" value="Histidine kinase-like ATPase, C-terminal domain"/>
    <property type="match status" value="1"/>
</dbReference>
<dbReference type="NCBIfam" id="NF047352">
    <property type="entry name" value="P_loop_sacsin"/>
    <property type="match status" value="1"/>
</dbReference>
<comment type="caution">
    <text evidence="2">The sequence shown here is derived from an EMBL/GenBank/DDBJ whole genome shotgun (WGS) entry which is preliminary data.</text>
</comment>
<sequence length="1745" mass="197283">MASSLSPPPESGQLRERELVREIAKQRGYLGEDKLSRIGAIEPELRREVEEALLRKDEMIGSAVLTLARNLYTSNARFVFELLQNADDNNYSKAIAAGEDPYVSFDIRPDKLSIECNENGFTPDNLQAICAIGKSSKVGAQGYIGEKGIGFKSVFMAAWKVHIQSNGFSFSFTHRKGDSGLGMVTPVWEETDEVLGDCLTRITLFLHDSGDASTNARQLDIIKQQFRELQDTILLFLRQLRKVKVSFHTDDAVDDNTTYSLHGSNPATIRKTTSTGEVDKKYHITKHMAHNIPRSENRNYSDDGERTDSTAEVVLAFPLTDTSEPIVDDQDVFAFLPMRPMGFKFLIHTDFVTEASRQGIVTTSLRNQALLDGIAECFVKAAKEFSQHPTLRFQWMRWLPQPKSYPWDGFWTGLLDKIQEKIEAVPLVHSWNKELLQPISSLGPLQPWALDQHGEPLFRDSDQEFYLSKKYMAADASLLVPYGLQSLSYEEMIELVQCDLKDAGGPSRMKNPDTDEDWHSRAAQALLLAKGDKQYPNGQDPVRSLDLIPLNNGAWVSANRNVMYYSHCAGNIEVPAGLGLNLVSAKAAANPQRRELFDALDVEEIPIKGARGLILANVQSRGSCSLETSIGYLRFMYLSEILMDDIPSKLETFRVYDQQVKEYMPFRQEVYLPTTHEYSPSELLGPGDSGKKGFNAAFLHEGYLEDEPPTPEGFSLSWTDWLESRISLRRNLQIVQVKDGKLKLSAAFRYIEETRPEKLLGALQHHWPLEEAIIRESPEVLEDLCNMEVVCKGKDACALSEVLCTTYLPLPELERKHARYTEDEEFMFLDLGEEITTGSYRPKWGFLVDYLCVGDQDDLDFYLSILKDIRYSNTAPGVRRSSRILDLYETIYSRCRESDNFVDATELVRREFKDGCLVFTPGTESRAAVWAPPDKCLWDAHESMQTAYPLEHLYRTEFERSQEDLEVLGQFFKATLQIPDCSWKTYLNEIRHLKLTGSDDFDCIYKLYNCLEIASQGLSEQAAEHLRNAFANDRLVYATYGNSSGWYSIAQCLWSSATQIQGRVPLNDLYSDLEGFFVDCLGVQELTIQMAYDELKEMGSREPAPSVSKVKETIWAFNSLLDSEGFFHGAADIVSGRIFPVRHPNGSVKLQTSMTHFAIADRKALREIFRPKAKLLDFSLDEVRRLKPFLEYLGIESRYLSAMVREISTVSGGRMDRLRYPDRDIRQKAHAFFRVAVHFNSPRTADHSQELYKVLLRAEIFETDGISSELHLSQDGHDIVHSQEQSELHLRESDGALKVYVPHDPKAQGFCYFSTLPRRFLEWMMTNPGTLFTKDAGSRAAHVITSVLNAPMINVTQILEAEGIIDVDVPDDPEPNFDEMDEMDELDEDIEGFASARENATTNDRNFEDPVTRQFAEAISRSRSDPALRTTSRANPLATPRRLLSPEDAFNDNSPGLTPPAPGSNASNGAVKNPSQPLFLFGTPPQAPSISSFRSSAVTTPEPIANHDPEYLRLVDDVITAAEKASFPAKSSPDISTLFGGLSIAPNEVESSRRFGSRSPQERDMKIGALGELFVFELLSRLSPSLPGFGRHNWQSTMRKFVTVHSKYSEMPPWIGKETSDIVYHDTDRVLTELLVEKGHLQREAWLKKTPRYFIEVKCTTGKCDTPFYISKGQYQRMKDYANAASSPLVSPTVYLVARVFNMNKSTVDLRVYLNPEKLRQESHLAFTAETWSVVPQRKFWNPVI</sequence>
<proteinExistence type="predicted"/>